<gene>
    <name evidence="1" type="primary">jg5260</name>
    <name evidence="1" type="ORF">PAEG_LOCUS7599</name>
</gene>
<keyword evidence="2" id="KW-1185">Reference proteome</keyword>
<sequence length="43" mass="4371">TSQAPASRAIGDAIADVGRCGHVASVRAQPNGTGQYYNAPITK</sequence>
<protein>
    <submittedName>
        <fullName evidence="1">Jg5260 protein</fullName>
    </submittedName>
</protein>
<accession>A0A8S4QZU3</accession>
<evidence type="ECO:0000313" key="1">
    <source>
        <dbReference type="EMBL" id="CAH2227064.1"/>
    </source>
</evidence>
<dbReference type="Proteomes" id="UP000838756">
    <property type="component" value="Unassembled WGS sequence"/>
</dbReference>
<feature type="non-terminal residue" evidence="1">
    <location>
        <position position="1"/>
    </location>
</feature>
<dbReference type="AlphaFoldDB" id="A0A8S4QZU3"/>
<comment type="caution">
    <text evidence="1">The sequence shown here is derived from an EMBL/GenBank/DDBJ whole genome shotgun (WGS) entry which is preliminary data.</text>
</comment>
<organism evidence="1 2">
    <name type="scientific">Pararge aegeria aegeria</name>
    <dbReference type="NCBI Taxonomy" id="348720"/>
    <lineage>
        <taxon>Eukaryota</taxon>
        <taxon>Metazoa</taxon>
        <taxon>Ecdysozoa</taxon>
        <taxon>Arthropoda</taxon>
        <taxon>Hexapoda</taxon>
        <taxon>Insecta</taxon>
        <taxon>Pterygota</taxon>
        <taxon>Neoptera</taxon>
        <taxon>Endopterygota</taxon>
        <taxon>Lepidoptera</taxon>
        <taxon>Glossata</taxon>
        <taxon>Ditrysia</taxon>
        <taxon>Papilionoidea</taxon>
        <taxon>Nymphalidae</taxon>
        <taxon>Satyrinae</taxon>
        <taxon>Satyrini</taxon>
        <taxon>Parargina</taxon>
        <taxon>Pararge</taxon>
    </lineage>
</organism>
<reference evidence="1" key="1">
    <citation type="submission" date="2022-03" db="EMBL/GenBank/DDBJ databases">
        <authorList>
            <person name="Lindestad O."/>
        </authorList>
    </citation>
    <scope>NUCLEOTIDE SEQUENCE</scope>
</reference>
<proteinExistence type="predicted"/>
<evidence type="ECO:0000313" key="2">
    <source>
        <dbReference type="Proteomes" id="UP000838756"/>
    </source>
</evidence>
<dbReference type="EMBL" id="CAKXAJ010022346">
    <property type="protein sequence ID" value="CAH2227064.1"/>
    <property type="molecule type" value="Genomic_DNA"/>
</dbReference>
<name>A0A8S4QZU3_9NEOP</name>